<reference evidence="2 3" key="1">
    <citation type="submission" date="2019-05" db="EMBL/GenBank/DDBJ databases">
        <title>Another draft genome of Portunus trituberculatus and its Hox gene families provides insights of decapod evolution.</title>
        <authorList>
            <person name="Jeong J.-H."/>
            <person name="Song I."/>
            <person name="Kim S."/>
            <person name="Choi T."/>
            <person name="Kim D."/>
            <person name="Ryu S."/>
            <person name="Kim W."/>
        </authorList>
    </citation>
    <scope>NUCLEOTIDE SEQUENCE [LARGE SCALE GENOMIC DNA]</scope>
    <source>
        <tissue evidence="2">Muscle</tissue>
    </source>
</reference>
<sequence length="125" mass="13953">MTNEYLLTHSPANTSLPVPRVHVLPQLKTGWYYKQYTTDTTQQMMGAHSRLPKHTGDHSHQQQQRDETIMRPSALPHPSGQTQTGNAAPTGRTVLRTTSPLSYTATVYRVTSQLLKGGHNSQTED</sequence>
<dbReference type="Proteomes" id="UP000324222">
    <property type="component" value="Unassembled WGS sequence"/>
</dbReference>
<comment type="caution">
    <text evidence="2">The sequence shown here is derived from an EMBL/GenBank/DDBJ whole genome shotgun (WGS) entry which is preliminary data.</text>
</comment>
<proteinExistence type="predicted"/>
<feature type="region of interest" description="Disordered" evidence="1">
    <location>
        <begin position="46"/>
        <end position="98"/>
    </location>
</feature>
<name>A0A5B7FR06_PORTR</name>
<evidence type="ECO:0000256" key="1">
    <source>
        <dbReference type="SAM" id="MobiDB-lite"/>
    </source>
</evidence>
<dbReference type="AlphaFoldDB" id="A0A5B7FR06"/>
<keyword evidence="3" id="KW-1185">Reference proteome</keyword>
<accession>A0A5B7FR06</accession>
<protein>
    <submittedName>
        <fullName evidence="2">Uncharacterized protein</fullName>
    </submittedName>
</protein>
<evidence type="ECO:0000313" key="3">
    <source>
        <dbReference type="Proteomes" id="UP000324222"/>
    </source>
</evidence>
<organism evidence="2 3">
    <name type="scientific">Portunus trituberculatus</name>
    <name type="common">Swimming crab</name>
    <name type="synonym">Neptunus trituberculatus</name>
    <dbReference type="NCBI Taxonomy" id="210409"/>
    <lineage>
        <taxon>Eukaryota</taxon>
        <taxon>Metazoa</taxon>
        <taxon>Ecdysozoa</taxon>
        <taxon>Arthropoda</taxon>
        <taxon>Crustacea</taxon>
        <taxon>Multicrustacea</taxon>
        <taxon>Malacostraca</taxon>
        <taxon>Eumalacostraca</taxon>
        <taxon>Eucarida</taxon>
        <taxon>Decapoda</taxon>
        <taxon>Pleocyemata</taxon>
        <taxon>Brachyura</taxon>
        <taxon>Eubrachyura</taxon>
        <taxon>Portunoidea</taxon>
        <taxon>Portunidae</taxon>
        <taxon>Portuninae</taxon>
        <taxon>Portunus</taxon>
    </lineage>
</organism>
<evidence type="ECO:0000313" key="2">
    <source>
        <dbReference type="EMBL" id="MPC49911.1"/>
    </source>
</evidence>
<gene>
    <name evidence="2" type="ORF">E2C01_043726</name>
</gene>
<dbReference type="EMBL" id="VSRR010009174">
    <property type="protein sequence ID" value="MPC49911.1"/>
    <property type="molecule type" value="Genomic_DNA"/>
</dbReference>
<feature type="compositionally biased region" description="Basic and acidic residues" evidence="1">
    <location>
        <begin position="54"/>
        <end position="69"/>
    </location>
</feature>